<gene>
    <name evidence="1" type="ORF">PROQFM164_S01g003519</name>
</gene>
<sequence length="214" mass="24446">MADFIMPRIACQDIDALSSDKETKPLRESCHETIYLDTLWCLQCFRFQVSNWNDDSYPFYVMCRIEVGSPQKCCDCKEAGYKYAYIDWDLLQIPQGIRGHVFELMALIEFAKRYWTDNGGIGGVPMHVRVRCEDVPEEHFPALIELFPAFDDLVETHMKAHMLTGNGSNSGEAAIDQDLFDVFLPGSVVVSVPLHSIFFQLSASFRILDSTKRK</sequence>
<evidence type="ECO:0000313" key="2">
    <source>
        <dbReference type="Proteomes" id="UP000030686"/>
    </source>
</evidence>
<keyword evidence="2" id="KW-1185">Reference proteome</keyword>
<protein>
    <submittedName>
        <fullName evidence="1">Uncharacterized protein</fullName>
    </submittedName>
</protein>
<dbReference type="STRING" id="1365484.W6QJE9"/>
<dbReference type="AlphaFoldDB" id="W6QJE9"/>
<organism evidence="1 2">
    <name type="scientific">Penicillium roqueforti (strain FM164)</name>
    <dbReference type="NCBI Taxonomy" id="1365484"/>
    <lineage>
        <taxon>Eukaryota</taxon>
        <taxon>Fungi</taxon>
        <taxon>Dikarya</taxon>
        <taxon>Ascomycota</taxon>
        <taxon>Pezizomycotina</taxon>
        <taxon>Eurotiomycetes</taxon>
        <taxon>Eurotiomycetidae</taxon>
        <taxon>Eurotiales</taxon>
        <taxon>Aspergillaceae</taxon>
        <taxon>Penicillium</taxon>
    </lineage>
</organism>
<dbReference type="OrthoDB" id="4345765at2759"/>
<dbReference type="Proteomes" id="UP000030686">
    <property type="component" value="Unassembled WGS sequence"/>
</dbReference>
<proteinExistence type="predicted"/>
<reference evidence="1" key="1">
    <citation type="journal article" date="2014" name="Nat. Commun.">
        <title>Multiple recent horizontal transfers of a large genomic region in cheese making fungi.</title>
        <authorList>
            <person name="Cheeseman K."/>
            <person name="Ropars J."/>
            <person name="Renault P."/>
            <person name="Dupont J."/>
            <person name="Gouzy J."/>
            <person name="Branca A."/>
            <person name="Abraham A.L."/>
            <person name="Ceppi M."/>
            <person name="Conseiller E."/>
            <person name="Debuchy R."/>
            <person name="Malagnac F."/>
            <person name="Goarin A."/>
            <person name="Silar P."/>
            <person name="Lacoste S."/>
            <person name="Sallet E."/>
            <person name="Bensimon A."/>
            <person name="Giraud T."/>
            <person name="Brygoo Y."/>
        </authorList>
    </citation>
    <scope>NUCLEOTIDE SEQUENCE [LARGE SCALE GENOMIC DNA]</scope>
    <source>
        <strain evidence="1">FM164</strain>
    </source>
</reference>
<evidence type="ECO:0000313" key="1">
    <source>
        <dbReference type="EMBL" id="CDM29707.1"/>
    </source>
</evidence>
<accession>W6QJE9</accession>
<name>W6QJE9_PENRF</name>
<dbReference type="EMBL" id="HG792015">
    <property type="protein sequence ID" value="CDM29707.1"/>
    <property type="molecule type" value="Genomic_DNA"/>
</dbReference>